<protein>
    <submittedName>
        <fullName evidence="1">Uncharacterized protein</fullName>
    </submittedName>
</protein>
<proteinExistence type="predicted"/>
<name>A0A2S6N1S1_RHOGL</name>
<evidence type="ECO:0000313" key="1">
    <source>
        <dbReference type="EMBL" id="PPQ28577.1"/>
    </source>
</evidence>
<organism evidence="1 2">
    <name type="scientific">Rhodopila globiformis</name>
    <name type="common">Rhodopseudomonas globiformis</name>
    <dbReference type="NCBI Taxonomy" id="1071"/>
    <lineage>
        <taxon>Bacteria</taxon>
        <taxon>Pseudomonadati</taxon>
        <taxon>Pseudomonadota</taxon>
        <taxon>Alphaproteobacteria</taxon>
        <taxon>Acetobacterales</taxon>
        <taxon>Acetobacteraceae</taxon>
        <taxon>Rhodopila</taxon>
    </lineage>
</organism>
<comment type="caution">
    <text evidence="1">The sequence shown here is derived from an EMBL/GenBank/DDBJ whole genome shotgun (WGS) entry which is preliminary data.</text>
</comment>
<evidence type="ECO:0000313" key="2">
    <source>
        <dbReference type="Proteomes" id="UP000239724"/>
    </source>
</evidence>
<dbReference type="OrthoDB" id="8018220at2"/>
<keyword evidence="2" id="KW-1185">Reference proteome</keyword>
<sequence length="138" mass="15900">MEYVCDAPHKRTWFRLMTEGEAVAESLEMRHAVEKHYRRERERAIEAFQPRTSVFIEQDIGKEDHIRRSMPLFLTLRDEEGKALVTAMLPPKGKGSGGCIIVGPGNTDPYPEHADAIKALADHYRITLDRVSCYPYRR</sequence>
<accession>A0A2S6N1S1</accession>
<reference evidence="1 2" key="1">
    <citation type="journal article" date="2018" name="Arch. Microbiol.">
        <title>New insights into the metabolic potential of the phototrophic purple bacterium Rhodopila globiformis DSM 161(T) from its draft genome sequence and evidence for a vanadium-dependent nitrogenase.</title>
        <authorList>
            <person name="Imhoff J.F."/>
            <person name="Rahn T."/>
            <person name="Kunzel S."/>
            <person name="Neulinger S.C."/>
        </authorList>
    </citation>
    <scope>NUCLEOTIDE SEQUENCE [LARGE SCALE GENOMIC DNA]</scope>
    <source>
        <strain evidence="1 2">DSM 161</strain>
    </source>
</reference>
<gene>
    <name evidence="1" type="ORF">CCS01_24050</name>
</gene>
<dbReference type="EMBL" id="NHRY01000241">
    <property type="protein sequence ID" value="PPQ28577.1"/>
    <property type="molecule type" value="Genomic_DNA"/>
</dbReference>
<dbReference type="AlphaFoldDB" id="A0A2S6N1S1"/>
<dbReference type="Proteomes" id="UP000239724">
    <property type="component" value="Unassembled WGS sequence"/>
</dbReference>